<reference evidence="1" key="1">
    <citation type="submission" date="2009-09" db="EMBL/GenBank/DDBJ databases">
        <authorList>
            <person name="Weinstock G."/>
            <person name="Sodergren E."/>
            <person name="Clifton S."/>
            <person name="Fulton L."/>
            <person name="Fulton B."/>
            <person name="Courtney L."/>
            <person name="Fronick C."/>
            <person name="Harrison M."/>
            <person name="Strong C."/>
            <person name="Farmer C."/>
            <person name="Delahaunty K."/>
            <person name="Markovic C."/>
            <person name="Hall O."/>
            <person name="Minx P."/>
            <person name="Tomlinson C."/>
            <person name="Mitreva M."/>
            <person name="Nelson J."/>
            <person name="Hou S."/>
            <person name="Wollam A."/>
            <person name="Pepin K.H."/>
            <person name="Johnson M."/>
            <person name="Bhonagiri V."/>
            <person name="Nash W.E."/>
            <person name="Warren W."/>
            <person name="Chinwalla A."/>
            <person name="Mardis E.R."/>
            <person name="Wilson R.K."/>
        </authorList>
    </citation>
    <scope>NUCLEOTIDE SEQUENCE [LARGE SCALE GENOMIC DNA]</scope>
    <source>
        <strain evidence="1">ATCC 51259</strain>
    </source>
</reference>
<dbReference type="AlphaFoldDB" id="C9LG21"/>
<protein>
    <submittedName>
        <fullName evidence="1">Uncharacterized protein</fullName>
    </submittedName>
</protein>
<evidence type="ECO:0000313" key="2">
    <source>
        <dbReference type="Proteomes" id="UP000003460"/>
    </source>
</evidence>
<sequence length="39" mass="4504">MKVANLLCVISVFFVEALFLQKKSKNELKMMMAGWGLKR</sequence>
<dbReference type="Proteomes" id="UP000003460">
    <property type="component" value="Unassembled WGS sequence"/>
</dbReference>
<gene>
    <name evidence="1" type="ORF">GCWU000325_01161</name>
</gene>
<dbReference type="EMBL" id="ACIJ02000018">
    <property type="protein sequence ID" value="EEX71629.1"/>
    <property type="molecule type" value="Genomic_DNA"/>
</dbReference>
<organism evidence="1 2">
    <name type="scientific">Alloprevotella tannerae ATCC 51259</name>
    <dbReference type="NCBI Taxonomy" id="626522"/>
    <lineage>
        <taxon>Bacteria</taxon>
        <taxon>Pseudomonadati</taxon>
        <taxon>Bacteroidota</taxon>
        <taxon>Bacteroidia</taxon>
        <taxon>Bacteroidales</taxon>
        <taxon>Prevotellaceae</taxon>
        <taxon>Alloprevotella</taxon>
    </lineage>
</organism>
<keyword evidence="2" id="KW-1185">Reference proteome</keyword>
<evidence type="ECO:0000313" key="1">
    <source>
        <dbReference type="EMBL" id="EEX71629.1"/>
    </source>
</evidence>
<proteinExistence type="predicted"/>
<dbReference type="HOGENOM" id="CLU_3314915_0_0_10"/>
<comment type="caution">
    <text evidence="1">The sequence shown here is derived from an EMBL/GenBank/DDBJ whole genome shotgun (WGS) entry which is preliminary data.</text>
</comment>
<accession>C9LG21</accession>
<name>C9LG21_9BACT</name>